<organism evidence="5 6">
    <name type="scientific">Polystyrenella longa</name>
    <dbReference type="NCBI Taxonomy" id="2528007"/>
    <lineage>
        <taxon>Bacteria</taxon>
        <taxon>Pseudomonadati</taxon>
        <taxon>Planctomycetota</taxon>
        <taxon>Planctomycetia</taxon>
        <taxon>Planctomycetales</taxon>
        <taxon>Planctomycetaceae</taxon>
        <taxon>Polystyrenella</taxon>
    </lineage>
</organism>
<keyword evidence="6" id="KW-1185">Reference proteome</keyword>
<dbReference type="InterPro" id="IPR036390">
    <property type="entry name" value="WH_DNA-bd_sf"/>
</dbReference>
<dbReference type="Pfam" id="PF12802">
    <property type="entry name" value="MarR_2"/>
    <property type="match status" value="1"/>
</dbReference>
<dbReference type="AlphaFoldDB" id="A0A518CHG1"/>
<dbReference type="InterPro" id="IPR036388">
    <property type="entry name" value="WH-like_DNA-bd_sf"/>
</dbReference>
<dbReference type="PANTHER" id="PTHR42756:SF1">
    <property type="entry name" value="TRANSCRIPTIONAL REPRESSOR OF EMRAB OPERON"/>
    <property type="match status" value="1"/>
</dbReference>
<proteinExistence type="predicted"/>
<dbReference type="KEGG" id="plon:Pla110_03670"/>
<evidence type="ECO:0000259" key="4">
    <source>
        <dbReference type="PROSITE" id="PS50995"/>
    </source>
</evidence>
<dbReference type="Gene3D" id="1.10.10.10">
    <property type="entry name" value="Winged helix-like DNA-binding domain superfamily/Winged helix DNA-binding domain"/>
    <property type="match status" value="1"/>
</dbReference>
<dbReference type="PANTHER" id="PTHR42756">
    <property type="entry name" value="TRANSCRIPTIONAL REGULATOR, MARR"/>
    <property type="match status" value="1"/>
</dbReference>
<evidence type="ECO:0000256" key="2">
    <source>
        <dbReference type="ARBA" id="ARBA00023125"/>
    </source>
</evidence>
<evidence type="ECO:0000313" key="6">
    <source>
        <dbReference type="Proteomes" id="UP000317178"/>
    </source>
</evidence>
<dbReference type="Proteomes" id="UP000317178">
    <property type="component" value="Chromosome"/>
</dbReference>
<dbReference type="RefSeq" id="WP_144992601.1">
    <property type="nucleotide sequence ID" value="NZ_CP036281.1"/>
</dbReference>
<dbReference type="PROSITE" id="PS50995">
    <property type="entry name" value="HTH_MARR_2"/>
    <property type="match status" value="1"/>
</dbReference>
<dbReference type="EMBL" id="CP036281">
    <property type="protein sequence ID" value="QDU78663.1"/>
    <property type="molecule type" value="Genomic_DNA"/>
</dbReference>
<dbReference type="InterPro" id="IPR000835">
    <property type="entry name" value="HTH_MarR-typ"/>
</dbReference>
<accession>A0A518CHG1</accession>
<reference evidence="5 6" key="1">
    <citation type="submission" date="2019-02" db="EMBL/GenBank/DDBJ databases">
        <title>Deep-cultivation of Planctomycetes and their phenomic and genomic characterization uncovers novel biology.</title>
        <authorList>
            <person name="Wiegand S."/>
            <person name="Jogler M."/>
            <person name="Boedeker C."/>
            <person name="Pinto D."/>
            <person name="Vollmers J."/>
            <person name="Rivas-Marin E."/>
            <person name="Kohn T."/>
            <person name="Peeters S.H."/>
            <person name="Heuer A."/>
            <person name="Rast P."/>
            <person name="Oberbeckmann S."/>
            <person name="Bunk B."/>
            <person name="Jeske O."/>
            <person name="Meyerdierks A."/>
            <person name="Storesund J.E."/>
            <person name="Kallscheuer N."/>
            <person name="Luecker S."/>
            <person name="Lage O.M."/>
            <person name="Pohl T."/>
            <person name="Merkel B.J."/>
            <person name="Hornburger P."/>
            <person name="Mueller R.-W."/>
            <person name="Bruemmer F."/>
            <person name="Labrenz M."/>
            <person name="Spormann A.M."/>
            <person name="Op den Camp H."/>
            <person name="Overmann J."/>
            <person name="Amann R."/>
            <person name="Jetten M.S.M."/>
            <person name="Mascher T."/>
            <person name="Medema M.H."/>
            <person name="Devos D.P."/>
            <person name="Kaster A.-K."/>
            <person name="Ovreas L."/>
            <person name="Rohde M."/>
            <person name="Galperin M.Y."/>
            <person name="Jogler C."/>
        </authorList>
    </citation>
    <scope>NUCLEOTIDE SEQUENCE [LARGE SCALE GENOMIC DNA]</scope>
    <source>
        <strain evidence="5 6">Pla110</strain>
    </source>
</reference>
<keyword evidence="3" id="KW-0804">Transcription</keyword>
<keyword evidence="1" id="KW-0805">Transcription regulation</keyword>
<dbReference type="SUPFAM" id="SSF46785">
    <property type="entry name" value="Winged helix' DNA-binding domain"/>
    <property type="match status" value="1"/>
</dbReference>
<protein>
    <submittedName>
        <fullName evidence="5">MarR family protein</fullName>
    </submittedName>
</protein>
<name>A0A518CHG1_9PLAN</name>
<evidence type="ECO:0000256" key="3">
    <source>
        <dbReference type="ARBA" id="ARBA00023163"/>
    </source>
</evidence>
<keyword evidence="2" id="KW-0238">DNA-binding</keyword>
<sequence>MTDFRFAADDSIPSVTPINPPVKVQLHQPTSHEAVLEHIVSHEPVTRPEDPRDESAARLVDNLLEISQKLRGLLQQHYNEFDLNEVRYTVLQFINQTKEAGCSQAELADKLQQSESSVSTLIERMKNSDLIYPLRSKQDRRKRILVLTDHGRELLKRIEDCHAMRMRVLLEKLQLSYGHELVAAVQEMNEKLEGVSGAWFKQITSDRNESSQAA</sequence>
<gene>
    <name evidence="5" type="ORF">Pla110_03670</name>
</gene>
<feature type="domain" description="HTH marR-type" evidence="4">
    <location>
        <begin position="56"/>
        <end position="194"/>
    </location>
</feature>
<dbReference type="OrthoDB" id="212733at2"/>
<evidence type="ECO:0000256" key="1">
    <source>
        <dbReference type="ARBA" id="ARBA00023015"/>
    </source>
</evidence>
<dbReference type="GO" id="GO:0003677">
    <property type="term" value="F:DNA binding"/>
    <property type="evidence" value="ECO:0007669"/>
    <property type="project" value="UniProtKB-KW"/>
</dbReference>
<dbReference type="SMART" id="SM00347">
    <property type="entry name" value="HTH_MARR"/>
    <property type="match status" value="1"/>
</dbReference>
<dbReference type="GO" id="GO:0003700">
    <property type="term" value="F:DNA-binding transcription factor activity"/>
    <property type="evidence" value="ECO:0007669"/>
    <property type="project" value="InterPro"/>
</dbReference>
<evidence type="ECO:0000313" key="5">
    <source>
        <dbReference type="EMBL" id="QDU78663.1"/>
    </source>
</evidence>